<protein>
    <submittedName>
        <fullName evidence="1">Uncharacterized protein</fullName>
    </submittedName>
</protein>
<organism evidence="1 2">
    <name type="scientific">Datura stramonium</name>
    <name type="common">Jimsonweed</name>
    <name type="synonym">Common thornapple</name>
    <dbReference type="NCBI Taxonomy" id="4076"/>
    <lineage>
        <taxon>Eukaryota</taxon>
        <taxon>Viridiplantae</taxon>
        <taxon>Streptophyta</taxon>
        <taxon>Embryophyta</taxon>
        <taxon>Tracheophyta</taxon>
        <taxon>Spermatophyta</taxon>
        <taxon>Magnoliopsida</taxon>
        <taxon>eudicotyledons</taxon>
        <taxon>Gunneridae</taxon>
        <taxon>Pentapetalae</taxon>
        <taxon>asterids</taxon>
        <taxon>lamiids</taxon>
        <taxon>Solanales</taxon>
        <taxon>Solanaceae</taxon>
        <taxon>Solanoideae</taxon>
        <taxon>Datureae</taxon>
        <taxon>Datura</taxon>
    </lineage>
</organism>
<evidence type="ECO:0000313" key="1">
    <source>
        <dbReference type="EMBL" id="MCD7462349.1"/>
    </source>
</evidence>
<keyword evidence="2" id="KW-1185">Reference proteome</keyword>
<name>A0ABS8SU85_DATST</name>
<proteinExistence type="predicted"/>
<dbReference type="EMBL" id="JACEIK010000795">
    <property type="protein sequence ID" value="MCD7462349.1"/>
    <property type="molecule type" value="Genomic_DNA"/>
</dbReference>
<accession>A0ABS8SU85</accession>
<reference evidence="1 2" key="1">
    <citation type="journal article" date="2021" name="BMC Genomics">
        <title>Datura genome reveals duplications of psychoactive alkaloid biosynthetic genes and high mutation rate following tissue culture.</title>
        <authorList>
            <person name="Rajewski A."/>
            <person name="Carter-House D."/>
            <person name="Stajich J."/>
            <person name="Litt A."/>
        </authorList>
    </citation>
    <scope>NUCLEOTIDE SEQUENCE [LARGE SCALE GENOMIC DNA]</scope>
    <source>
        <strain evidence="1">AR-01</strain>
    </source>
</reference>
<comment type="caution">
    <text evidence="1">The sequence shown here is derived from an EMBL/GenBank/DDBJ whole genome shotgun (WGS) entry which is preliminary data.</text>
</comment>
<sequence>MLCLRAECPLWRSFDKTIQAHGVITLDAKTDKEAQMINRARYTRHMTPQSPVTSSHIATALANASAPQVSPPLNLLNIAQRENMHENQFVRLAKAIPSMIQSALKKALQPAKDMLTHLCSKVDVLENLEAVPPQGEAPRSPPDDWWLGYHNNANFMSDEEELHHSPPPPFQMHSVYDVDPSWALGGVATTSYHELRTLPGRWIAPGPGLPITLPPDPMQPTTEDIASWVFDVFTYTWKPRPNR</sequence>
<dbReference type="Proteomes" id="UP000823775">
    <property type="component" value="Unassembled WGS sequence"/>
</dbReference>
<gene>
    <name evidence="1" type="ORF">HAX54_048307</name>
</gene>
<evidence type="ECO:0000313" key="2">
    <source>
        <dbReference type="Proteomes" id="UP000823775"/>
    </source>
</evidence>